<evidence type="ECO:0000256" key="1">
    <source>
        <dbReference type="SAM" id="MobiDB-lite"/>
    </source>
</evidence>
<keyword evidence="3" id="KW-1185">Reference proteome</keyword>
<organism evidence="2 3">
    <name type="scientific">Nicotiana attenuata</name>
    <name type="common">Coyote tobacco</name>
    <dbReference type="NCBI Taxonomy" id="49451"/>
    <lineage>
        <taxon>Eukaryota</taxon>
        <taxon>Viridiplantae</taxon>
        <taxon>Streptophyta</taxon>
        <taxon>Embryophyta</taxon>
        <taxon>Tracheophyta</taxon>
        <taxon>Spermatophyta</taxon>
        <taxon>Magnoliopsida</taxon>
        <taxon>eudicotyledons</taxon>
        <taxon>Gunneridae</taxon>
        <taxon>Pentapetalae</taxon>
        <taxon>asterids</taxon>
        <taxon>lamiids</taxon>
        <taxon>Solanales</taxon>
        <taxon>Solanaceae</taxon>
        <taxon>Nicotianoideae</taxon>
        <taxon>Nicotianeae</taxon>
        <taxon>Nicotiana</taxon>
    </lineage>
</organism>
<sequence length="451" mass="48976">MEKAGSSTIHCSTRTAVGSAGQIFIWKFEDQGNDKVKEKELVRTTSASTKVLSSGKFWVNQLQILLGRSGCKQGGASINVITEAISFGTTKEKETDNGKGKNKVEAVSTRNKFDALEVEEIDPPTLRITDGKGDNNSKAQQQKQQGIDAKKVQEKEQVKTKENTSSNPKDAGITTTAKEGTINPSNTGIKVEEHGNPVGSEITNPKGNGIEDAANKERIVNWVQRMFGPPKEVLNVTLNHSCQEVPSQTFVESPMSTGETRGAQEEHRIIDGSTVELAGKKKSNGTVNPKGTVQVFSSSNGVLVDILEEENIGNVDVNVLEDTVRANQMAADGKTSDHNETVNPGQVATVNPNLGNVYELQFKMIQEAVSNLEHNAKVAEEQVIVPRTSGDLEAMPMACEPGTDQIMQLQLNVPLKTPLQTLHDLVTHNVEPVERERERFNGATTTGGRRR</sequence>
<comment type="caution">
    <text evidence="2">The sequence shown here is derived from an EMBL/GenBank/DDBJ whole genome shotgun (WGS) entry which is preliminary data.</text>
</comment>
<dbReference type="AlphaFoldDB" id="A0A1J6I969"/>
<name>A0A1J6I969_NICAT</name>
<feature type="compositionally biased region" description="Polar residues" evidence="1">
    <location>
        <begin position="136"/>
        <end position="145"/>
    </location>
</feature>
<evidence type="ECO:0000313" key="2">
    <source>
        <dbReference type="EMBL" id="OIS97079.1"/>
    </source>
</evidence>
<feature type="compositionally biased region" description="Basic and acidic residues" evidence="1">
    <location>
        <begin position="148"/>
        <end position="162"/>
    </location>
</feature>
<protein>
    <submittedName>
        <fullName evidence="2">Uncharacterized protein</fullName>
    </submittedName>
</protein>
<dbReference type="EMBL" id="MJEQ01037193">
    <property type="protein sequence ID" value="OIS97079.1"/>
    <property type="molecule type" value="Genomic_DNA"/>
</dbReference>
<feature type="region of interest" description="Disordered" evidence="1">
    <location>
        <begin position="121"/>
        <end position="211"/>
    </location>
</feature>
<proteinExistence type="predicted"/>
<dbReference type="Proteomes" id="UP000187609">
    <property type="component" value="Unassembled WGS sequence"/>
</dbReference>
<feature type="compositionally biased region" description="Polar residues" evidence="1">
    <location>
        <begin position="163"/>
        <end position="188"/>
    </location>
</feature>
<dbReference type="Gramene" id="OIS97079">
    <property type="protein sequence ID" value="OIS97079"/>
    <property type="gene ID" value="A4A49_00197"/>
</dbReference>
<evidence type="ECO:0000313" key="3">
    <source>
        <dbReference type="Proteomes" id="UP000187609"/>
    </source>
</evidence>
<gene>
    <name evidence="2" type="ORF">A4A49_00197</name>
</gene>
<accession>A0A1J6I969</accession>
<reference evidence="2" key="1">
    <citation type="submission" date="2016-11" db="EMBL/GenBank/DDBJ databases">
        <title>The genome of Nicotiana attenuata.</title>
        <authorList>
            <person name="Xu S."/>
            <person name="Brockmoeller T."/>
            <person name="Gaquerel E."/>
            <person name="Navarro A."/>
            <person name="Kuhl H."/>
            <person name="Gase K."/>
            <person name="Ling Z."/>
            <person name="Zhou W."/>
            <person name="Kreitzer C."/>
            <person name="Stanke M."/>
            <person name="Tang H."/>
            <person name="Lyons E."/>
            <person name="Pandey P."/>
            <person name="Pandey S.P."/>
            <person name="Timmermann B."/>
            <person name="Baldwin I.T."/>
        </authorList>
    </citation>
    <scope>NUCLEOTIDE SEQUENCE [LARGE SCALE GENOMIC DNA]</scope>
    <source>
        <strain evidence="2">UT</strain>
    </source>
</reference>